<dbReference type="SUPFAM" id="SSF47413">
    <property type="entry name" value="lambda repressor-like DNA-binding domains"/>
    <property type="match status" value="1"/>
</dbReference>
<dbReference type="SMART" id="SM00530">
    <property type="entry name" value="HTH_XRE"/>
    <property type="match status" value="1"/>
</dbReference>
<feature type="domain" description="HTH cro/C1-type" evidence="1">
    <location>
        <begin position="26"/>
        <end position="79"/>
    </location>
</feature>
<dbReference type="GO" id="GO:0003677">
    <property type="term" value="F:DNA binding"/>
    <property type="evidence" value="ECO:0007669"/>
    <property type="project" value="InterPro"/>
</dbReference>
<dbReference type="Gene3D" id="1.10.260.40">
    <property type="entry name" value="lambda repressor-like DNA-binding domains"/>
    <property type="match status" value="1"/>
</dbReference>
<dbReference type="InterPro" id="IPR001387">
    <property type="entry name" value="Cro/C1-type_HTH"/>
</dbReference>
<dbReference type="InterPro" id="IPR010982">
    <property type="entry name" value="Lambda_DNA-bd_dom_sf"/>
</dbReference>
<dbReference type="EMBL" id="LR797049">
    <property type="protein sequence ID" value="CAB4183619.1"/>
    <property type="molecule type" value="Genomic_DNA"/>
</dbReference>
<accession>A0A6J5QGH8</accession>
<evidence type="ECO:0000313" key="2">
    <source>
        <dbReference type="EMBL" id="CAB4183619.1"/>
    </source>
</evidence>
<evidence type="ECO:0000259" key="1">
    <source>
        <dbReference type="PROSITE" id="PS50943"/>
    </source>
</evidence>
<dbReference type="PROSITE" id="PS50943">
    <property type="entry name" value="HTH_CROC1"/>
    <property type="match status" value="1"/>
</dbReference>
<name>A0A6J5QGH8_9CAUD</name>
<organism evidence="2">
    <name type="scientific">uncultured Caudovirales phage</name>
    <dbReference type="NCBI Taxonomy" id="2100421"/>
    <lineage>
        <taxon>Viruses</taxon>
        <taxon>Duplodnaviria</taxon>
        <taxon>Heunggongvirae</taxon>
        <taxon>Uroviricota</taxon>
        <taxon>Caudoviricetes</taxon>
        <taxon>Peduoviridae</taxon>
        <taxon>Maltschvirus</taxon>
        <taxon>Maltschvirus maltsch</taxon>
    </lineage>
</organism>
<gene>
    <name evidence="2" type="ORF">UFOVP1106_25</name>
</gene>
<protein>
    <submittedName>
        <fullName evidence="2">COG1476 Predicted transcriptional regulators</fullName>
    </submittedName>
</protein>
<dbReference type="CDD" id="cd00093">
    <property type="entry name" value="HTH_XRE"/>
    <property type="match status" value="1"/>
</dbReference>
<reference evidence="2" key="1">
    <citation type="submission" date="2020-05" db="EMBL/GenBank/DDBJ databases">
        <authorList>
            <person name="Chiriac C."/>
            <person name="Salcher M."/>
            <person name="Ghai R."/>
            <person name="Kavagutti S V."/>
        </authorList>
    </citation>
    <scope>NUCLEOTIDE SEQUENCE</scope>
</reference>
<sequence length="82" mass="9501">MSDNQKNIVQINSQLFLQYSEIVKKIAHIRNESKTSQDAAADMIGVSRRTIIDFEKCECYNWSVFVALCDRFGITLDLFHEL</sequence>
<proteinExistence type="predicted"/>